<evidence type="ECO:0000256" key="1">
    <source>
        <dbReference type="ARBA" id="ARBA00001974"/>
    </source>
</evidence>
<dbReference type="SUPFAM" id="SSF52343">
    <property type="entry name" value="Ferredoxin reductase-like, C-terminal NADP-linked domain"/>
    <property type="match status" value="1"/>
</dbReference>
<dbReference type="CDD" id="cd00207">
    <property type="entry name" value="fer2"/>
    <property type="match status" value="1"/>
</dbReference>
<dbReference type="CDD" id="cd06185">
    <property type="entry name" value="PDR_like"/>
    <property type="match status" value="1"/>
</dbReference>
<dbReference type="Gene3D" id="2.40.30.10">
    <property type="entry name" value="Translation factors"/>
    <property type="match status" value="1"/>
</dbReference>
<gene>
    <name evidence="10" type="ORF">WDS16_05060</name>
</gene>
<comment type="cofactor">
    <cofactor evidence="1">
        <name>FAD</name>
        <dbReference type="ChEBI" id="CHEBI:57692"/>
    </cofactor>
</comment>
<dbReference type="InterPro" id="IPR017938">
    <property type="entry name" value="Riboflavin_synthase-like_b-brl"/>
</dbReference>
<dbReference type="SUPFAM" id="SSF63380">
    <property type="entry name" value="Riboflavin synthase domain-like"/>
    <property type="match status" value="1"/>
</dbReference>
<evidence type="ECO:0000256" key="2">
    <source>
        <dbReference type="ARBA" id="ARBA00022630"/>
    </source>
</evidence>
<evidence type="ECO:0000256" key="4">
    <source>
        <dbReference type="ARBA" id="ARBA00022723"/>
    </source>
</evidence>
<feature type="domain" description="FAD-binding FR-type" evidence="9">
    <location>
        <begin position="4"/>
        <end position="106"/>
    </location>
</feature>
<proteinExistence type="predicted"/>
<evidence type="ECO:0000259" key="9">
    <source>
        <dbReference type="PROSITE" id="PS51384"/>
    </source>
</evidence>
<keyword evidence="4" id="KW-0479">Metal-binding</keyword>
<evidence type="ECO:0000259" key="8">
    <source>
        <dbReference type="PROSITE" id="PS51085"/>
    </source>
</evidence>
<dbReference type="Pfam" id="PF00175">
    <property type="entry name" value="NAD_binding_1"/>
    <property type="match status" value="1"/>
</dbReference>
<evidence type="ECO:0000256" key="7">
    <source>
        <dbReference type="ARBA" id="ARBA00023014"/>
    </source>
</evidence>
<name>A0ABZ2PLP0_9NOCA</name>
<dbReference type="InterPro" id="IPR001433">
    <property type="entry name" value="OxRdtase_FAD/NAD-bd"/>
</dbReference>
<keyword evidence="2" id="KW-0285">Flavoprotein</keyword>
<reference evidence="10 11" key="1">
    <citation type="submission" date="2024-03" db="EMBL/GenBank/DDBJ databases">
        <title>Natural products discovery in diverse microorganisms through a two-stage MS feature dereplication strategy.</title>
        <authorList>
            <person name="Zhang R."/>
        </authorList>
    </citation>
    <scope>NUCLEOTIDE SEQUENCE [LARGE SCALE GENOMIC DNA]</scope>
    <source>
        <strain evidence="10 11">18930</strain>
    </source>
</reference>
<evidence type="ECO:0000256" key="5">
    <source>
        <dbReference type="ARBA" id="ARBA00023002"/>
    </source>
</evidence>
<evidence type="ECO:0000313" key="11">
    <source>
        <dbReference type="Proteomes" id="UP001432000"/>
    </source>
</evidence>
<keyword evidence="11" id="KW-1185">Reference proteome</keyword>
<accession>A0ABZ2PLP0</accession>
<dbReference type="PROSITE" id="PS51085">
    <property type="entry name" value="2FE2S_FER_2"/>
    <property type="match status" value="1"/>
</dbReference>
<sequence length="313" mass="32917">MLEAGMFTVVVVGRSDVAAEVISLELALPDDGDLPDWSAGAHIDVGVGVDDVRQYSLCGSPAEQSRWRIGVLREPNGRGGSAYLHESAQLGSTLEVSLPRNNFPLVDASAYVFVAGGIGITPILPMIAAAECGGAEWKLYYGGRTRASMAFVDELAAYGDRVAILPQDEAGMLPLADIARVADSETSVYCCGPEPLLAAAEQHGIGSLHVERFAPRPIVAEEPDTAFDVRLLSTGDVIRVGSGQSLVDALERAGVSVATSCREGTCSSCETKVVSGSPIHRDSVLTDEERERGESMMVCVSRAAASPVLVLDL</sequence>
<dbReference type="SUPFAM" id="SSF54292">
    <property type="entry name" value="2Fe-2S ferredoxin-like"/>
    <property type="match status" value="1"/>
</dbReference>
<dbReference type="Gene3D" id="3.40.50.80">
    <property type="entry name" value="Nucleotide-binding domain of ferredoxin-NADP reductase (FNR) module"/>
    <property type="match status" value="1"/>
</dbReference>
<feature type="domain" description="2Fe-2S ferredoxin-type" evidence="8">
    <location>
        <begin position="227"/>
        <end position="313"/>
    </location>
</feature>
<evidence type="ECO:0000256" key="6">
    <source>
        <dbReference type="ARBA" id="ARBA00023004"/>
    </source>
</evidence>
<keyword evidence="5 10" id="KW-0560">Oxidoreductase</keyword>
<dbReference type="InterPro" id="IPR036010">
    <property type="entry name" value="2Fe-2S_ferredoxin-like_sf"/>
</dbReference>
<dbReference type="PROSITE" id="PS51384">
    <property type="entry name" value="FAD_FR"/>
    <property type="match status" value="1"/>
</dbReference>
<dbReference type="EC" id="1.-.-.-" evidence="10"/>
<dbReference type="EMBL" id="CP147846">
    <property type="protein sequence ID" value="WXG69919.1"/>
    <property type="molecule type" value="Genomic_DNA"/>
</dbReference>
<dbReference type="Gene3D" id="3.10.20.30">
    <property type="match status" value="1"/>
</dbReference>
<dbReference type="InterPro" id="IPR050415">
    <property type="entry name" value="MRET"/>
</dbReference>
<dbReference type="RefSeq" id="WP_338890996.1">
    <property type="nucleotide sequence ID" value="NZ_CP147846.1"/>
</dbReference>
<dbReference type="InterPro" id="IPR017927">
    <property type="entry name" value="FAD-bd_FR_type"/>
</dbReference>
<dbReference type="GO" id="GO:0016491">
    <property type="term" value="F:oxidoreductase activity"/>
    <property type="evidence" value="ECO:0007669"/>
    <property type="project" value="UniProtKB-KW"/>
</dbReference>
<evidence type="ECO:0000256" key="3">
    <source>
        <dbReference type="ARBA" id="ARBA00022714"/>
    </source>
</evidence>
<dbReference type="PROSITE" id="PS00197">
    <property type="entry name" value="2FE2S_FER_1"/>
    <property type="match status" value="1"/>
</dbReference>
<dbReference type="Proteomes" id="UP001432000">
    <property type="component" value="Chromosome"/>
</dbReference>
<organism evidence="10 11">
    <name type="scientific">Rhodococcus sovatensis</name>
    <dbReference type="NCBI Taxonomy" id="1805840"/>
    <lineage>
        <taxon>Bacteria</taxon>
        <taxon>Bacillati</taxon>
        <taxon>Actinomycetota</taxon>
        <taxon>Actinomycetes</taxon>
        <taxon>Mycobacteriales</taxon>
        <taxon>Nocardiaceae</taxon>
        <taxon>Rhodococcus</taxon>
    </lineage>
</organism>
<evidence type="ECO:0000313" key="10">
    <source>
        <dbReference type="EMBL" id="WXG69919.1"/>
    </source>
</evidence>
<keyword evidence="7" id="KW-0411">Iron-sulfur</keyword>
<dbReference type="InterPro" id="IPR039261">
    <property type="entry name" value="FNR_nucleotide-bd"/>
</dbReference>
<dbReference type="InterPro" id="IPR012675">
    <property type="entry name" value="Beta-grasp_dom_sf"/>
</dbReference>
<keyword evidence="3" id="KW-0001">2Fe-2S</keyword>
<dbReference type="InterPro" id="IPR001041">
    <property type="entry name" value="2Fe-2S_ferredoxin-type"/>
</dbReference>
<dbReference type="PRINTS" id="PR00409">
    <property type="entry name" value="PHDIOXRDTASE"/>
</dbReference>
<dbReference type="InterPro" id="IPR006058">
    <property type="entry name" value="2Fe2S_fd_BS"/>
</dbReference>
<dbReference type="Pfam" id="PF00111">
    <property type="entry name" value="Fer2"/>
    <property type="match status" value="1"/>
</dbReference>
<protein>
    <submittedName>
        <fullName evidence="10">PDR/VanB family oxidoreductase</fullName>
        <ecNumber evidence="10">1.-.-.-</ecNumber>
    </submittedName>
</protein>
<dbReference type="PANTHER" id="PTHR47354">
    <property type="entry name" value="NADH OXIDOREDUCTASE HCR"/>
    <property type="match status" value="1"/>
</dbReference>
<keyword evidence="6" id="KW-0408">Iron</keyword>
<dbReference type="PANTHER" id="PTHR47354:SF1">
    <property type="entry name" value="CARNITINE MONOOXYGENASE REDUCTASE SUBUNIT"/>
    <property type="match status" value="1"/>
</dbReference>